<name>A0A165AID6_9CRUS</name>
<evidence type="ECO:0000313" key="1">
    <source>
        <dbReference type="EMBL" id="KZS17702.1"/>
    </source>
</evidence>
<sequence length="92" mass="10099">MTKPERPQMFFIPLSVDLCAVARQKVSASYGRAISSHHAPARAVCSSVCPLLDFLSIISYAGGEKLFRIFRIPSAIDGNLTESIMSHQIHPL</sequence>
<dbReference type="AlphaFoldDB" id="A0A165AID6"/>
<keyword evidence="2" id="KW-1185">Reference proteome</keyword>
<dbReference type="Proteomes" id="UP000076858">
    <property type="component" value="Unassembled WGS sequence"/>
</dbReference>
<accession>A0A165AID6</accession>
<organism evidence="1 2">
    <name type="scientific">Daphnia magna</name>
    <dbReference type="NCBI Taxonomy" id="35525"/>
    <lineage>
        <taxon>Eukaryota</taxon>
        <taxon>Metazoa</taxon>
        <taxon>Ecdysozoa</taxon>
        <taxon>Arthropoda</taxon>
        <taxon>Crustacea</taxon>
        <taxon>Branchiopoda</taxon>
        <taxon>Diplostraca</taxon>
        <taxon>Cladocera</taxon>
        <taxon>Anomopoda</taxon>
        <taxon>Daphniidae</taxon>
        <taxon>Daphnia</taxon>
    </lineage>
</organism>
<comment type="caution">
    <text evidence="1">The sequence shown here is derived from an EMBL/GenBank/DDBJ whole genome shotgun (WGS) entry which is preliminary data.</text>
</comment>
<gene>
    <name evidence="1" type="ORF">APZ42_016283</name>
</gene>
<proteinExistence type="predicted"/>
<evidence type="ECO:0000313" key="2">
    <source>
        <dbReference type="Proteomes" id="UP000076858"/>
    </source>
</evidence>
<protein>
    <submittedName>
        <fullName evidence="1">Uncharacterized protein</fullName>
    </submittedName>
</protein>
<dbReference type="EMBL" id="LRGB01000622">
    <property type="protein sequence ID" value="KZS17702.1"/>
    <property type="molecule type" value="Genomic_DNA"/>
</dbReference>
<reference evidence="1 2" key="1">
    <citation type="submission" date="2016-03" db="EMBL/GenBank/DDBJ databases">
        <title>EvidentialGene: Evidence-directed Construction of Genes on Genomes.</title>
        <authorList>
            <person name="Gilbert D.G."/>
            <person name="Choi J.-H."/>
            <person name="Mockaitis K."/>
            <person name="Colbourne J."/>
            <person name="Pfrender M."/>
        </authorList>
    </citation>
    <scope>NUCLEOTIDE SEQUENCE [LARGE SCALE GENOMIC DNA]</scope>
    <source>
        <strain evidence="1 2">Xinb3</strain>
        <tissue evidence="1">Complete organism</tissue>
    </source>
</reference>